<comment type="subcellular location">
    <subcellularLocation>
        <location evidence="1">Secreted</location>
    </subcellularLocation>
</comment>
<dbReference type="EMBL" id="JAPTSV010000010">
    <property type="protein sequence ID" value="KAJ1523789.1"/>
    <property type="molecule type" value="Genomic_DNA"/>
</dbReference>
<evidence type="ECO:0000256" key="7">
    <source>
        <dbReference type="ARBA" id="ARBA00024195"/>
    </source>
</evidence>
<dbReference type="InterPro" id="IPR018114">
    <property type="entry name" value="TRYPSIN_HIS"/>
</dbReference>
<dbReference type="InterPro" id="IPR001314">
    <property type="entry name" value="Peptidase_S1A"/>
</dbReference>
<dbReference type="Gene3D" id="2.40.10.10">
    <property type="entry name" value="Trypsin-like serine proteases"/>
    <property type="match status" value="1"/>
</dbReference>
<keyword evidence="4 8" id="KW-0378">Hydrolase</keyword>
<dbReference type="PROSITE" id="PS00135">
    <property type="entry name" value="TRYPSIN_SER"/>
    <property type="match status" value="1"/>
</dbReference>
<dbReference type="PANTHER" id="PTHR24264">
    <property type="entry name" value="TRYPSIN-RELATED"/>
    <property type="match status" value="1"/>
</dbReference>
<protein>
    <recommendedName>
        <fullName evidence="9">Peptidase S1 domain-containing protein</fullName>
    </recommendedName>
</protein>
<comment type="caution">
    <text evidence="10">The sequence shown here is derived from an EMBL/GenBank/DDBJ whole genome shotgun (WGS) entry which is preliminary data.</text>
</comment>
<dbReference type="InterPro" id="IPR043504">
    <property type="entry name" value="Peptidase_S1_PA_chymotrypsin"/>
</dbReference>
<reference evidence="10" key="1">
    <citation type="submission" date="2022-12" db="EMBL/GenBank/DDBJ databases">
        <title>Chromosome-level genome assembly of the bean flower thrips Megalurothrips usitatus.</title>
        <authorList>
            <person name="Ma L."/>
            <person name="Liu Q."/>
            <person name="Li H."/>
            <person name="Cai W."/>
        </authorList>
    </citation>
    <scope>NUCLEOTIDE SEQUENCE</scope>
    <source>
        <strain evidence="10">Cailab_2022a</strain>
    </source>
</reference>
<dbReference type="Proteomes" id="UP001075354">
    <property type="component" value="Chromosome 10"/>
</dbReference>
<evidence type="ECO:0000256" key="8">
    <source>
        <dbReference type="RuleBase" id="RU363034"/>
    </source>
</evidence>
<keyword evidence="11" id="KW-1185">Reference proteome</keyword>
<keyword evidence="2" id="KW-0964">Secreted</keyword>
<dbReference type="GO" id="GO:0006508">
    <property type="term" value="P:proteolysis"/>
    <property type="evidence" value="ECO:0007669"/>
    <property type="project" value="UniProtKB-KW"/>
</dbReference>
<comment type="similarity">
    <text evidence="7">Belongs to the peptidase S1 family. CLIP subfamily.</text>
</comment>
<evidence type="ECO:0000256" key="2">
    <source>
        <dbReference type="ARBA" id="ARBA00022525"/>
    </source>
</evidence>
<dbReference type="SMART" id="SM00020">
    <property type="entry name" value="Tryp_SPc"/>
    <property type="match status" value="1"/>
</dbReference>
<gene>
    <name evidence="10" type="ORF">ONE63_001620</name>
</gene>
<keyword evidence="5 8" id="KW-0720">Serine protease</keyword>
<keyword evidence="6" id="KW-1015">Disulfide bond</keyword>
<feature type="domain" description="Peptidase S1" evidence="9">
    <location>
        <begin position="3"/>
        <end position="236"/>
    </location>
</feature>
<dbReference type="Pfam" id="PF00089">
    <property type="entry name" value="Trypsin"/>
    <property type="match status" value="1"/>
</dbReference>
<evidence type="ECO:0000256" key="6">
    <source>
        <dbReference type="ARBA" id="ARBA00023157"/>
    </source>
</evidence>
<keyword evidence="3 8" id="KW-0645">Protease</keyword>
<evidence type="ECO:0000256" key="1">
    <source>
        <dbReference type="ARBA" id="ARBA00004613"/>
    </source>
</evidence>
<dbReference type="FunFam" id="2.40.10.10:FF:000068">
    <property type="entry name" value="transmembrane protease serine 2"/>
    <property type="match status" value="1"/>
</dbReference>
<evidence type="ECO:0000256" key="5">
    <source>
        <dbReference type="ARBA" id="ARBA00022825"/>
    </source>
</evidence>
<dbReference type="InterPro" id="IPR033116">
    <property type="entry name" value="TRYPSIN_SER"/>
</dbReference>
<dbReference type="AlphaFoldDB" id="A0AAV7XCN2"/>
<dbReference type="GO" id="GO:0004252">
    <property type="term" value="F:serine-type endopeptidase activity"/>
    <property type="evidence" value="ECO:0007669"/>
    <property type="project" value="InterPro"/>
</dbReference>
<dbReference type="GO" id="GO:0005615">
    <property type="term" value="C:extracellular space"/>
    <property type="evidence" value="ECO:0007669"/>
    <property type="project" value="TreeGrafter"/>
</dbReference>
<dbReference type="PROSITE" id="PS00134">
    <property type="entry name" value="TRYPSIN_HIS"/>
    <property type="match status" value="1"/>
</dbReference>
<evidence type="ECO:0000256" key="3">
    <source>
        <dbReference type="ARBA" id="ARBA00022670"/>
    </source>
</evidence>
<dbReference type="InterPro" id="IPR050127">
    <property type="entry name" value="Serine_Proteases_S1"/>
</dbReference>
<evidence type="ECO:0000256" key="4">
    <source>
        <dbReference type="ARBA" id="ARBA00022801"/>
    </source>
</evidence>
<dbReference type="CDD" id="cd00190">
    <property type="entry name" value="Tryp_SPc"/>
    <property type="match status" value="1"/>
</dbReference>
<dbReference type="InterPro" id="IPR009003">
    <property type="entry name" value="Peptidase_S1_PA"/>
</dbReference>
<evidence type="ECO:0000259" key="9">
    <source>
        <dbReference type="PROSITE" id="PS50240"/>
    </source>
</evidence>
<dbReference type="SUPFAM" id="SSF50494">
    <property type="entry name" value="Trypsin-like serine proteases"/>
    <property type="match status" value="1"/>
</dbReference>
<sequence>MQIVGGTSADIKEFGHQVSWLRAGRHMCGGSIISPEFVLTAAHCCVEVNLNISEVVAGSTIIPAKGHGQTTQIAEVFAHPDFDPQSYTSDIAILRLSPPLRLDDVVKAIAIVEPDHAPRTGDAVFVTGWGKLSEFSTSAATILQKVKVQMKDYDTCRAKYAEIPMLLTDTTFCAAADGKDACQGDSGGPLIFKADGKDHLLGIVSSGKGCALREFPGLYTDLRNERMRAFVARVTGMKL</sequence>
<dbReference type="PROSITE" id="PS50240">
    <property type="entry name" value="TRYPSIN_DOM"/>
    <property type="match status" value="1"/>
</dbReference>
<dbReference type="FunFam" id="2.40.10.10:FF:000002">
    <property type="entry name" value="Transmembrane protease serine"/>
    <property type="match status" value="1"/>
</dbReference>
<dbReference type="PRINTS" id="PR00722">
    <property type="entry name" value="CHYMOTRYPSIN"/>
</dbReference>
<dbReference type="InterPro" id="IPR001254">
    <property type="entry name" value="Trypsin_dom"/>
</dbReference>
<evidence type="ECO:0000313" key="11">
    <source>
        <dbReference type="Proteomes" id="UP001075354"/>
    </source>
</evidence>
<dbReference type="PANTHER" id="PTHR24264:SF65">
    <property type="entry name" value="SRCR DOMAIN-CONTAINING PROTEIN"/>
    <property type="match status" value="1"/>
</dbReference>
<accession>A0AAV7XCN2</accession>
<organism evidence="10 11">
    <name type="scientific">Megalurothrips usitatus</name>
    <name type="common">bean blossom thrips</name>
    <dbReference type="NCBI Taxonomy" id="439358"/>
    <lineage>
        <taxon>Eukaryota</taxon>
        <taxon>Metazoa</taxon>
        <taxon>Ecdysozoa</taxon>
        <taxon>Arthropoda</taxon>
        <taxon>Hexapoda</taxon>
        <taxon>Insecta</taxon>
        <taxon>Pterygota</taxon>
        <taxon>Neoptera</taxon>
        <taxon>Paraneoptera</taxon>
        <taxon>Thysanoptera</taxon>
        <taxon>Terebrantia</taxon>
        <taxon>Thripoidea</taxon>
        <taxon>Thripidae</taxon>
        <taxon>Megalurothrips</taxon>
    </lineage>
</organism>
<proteinExistence type="inferred from homology"/>
<name>A0AAV7XCN2_9NEOP</name>
<evidence type="ECO:0000313" key="10">
    <source>
        <dbReference type="EMBL" id="KAJ1523789.1"/>
    </source>
</evidence>